<proteinExistence type="predicted"/>
<dbReference type="AlphaFoldDB" id="A0AAD6I849"/>
<evidence type="ECO:0000313" key="2">
    <source>
        <dbReference type="EMBL" id="KAJ6035458.1"/>
    </source>
</evidence>
<accession>A0AAD6I849</accession>
<protein>
    <submittedName>
        <fullName evidence="2">Uncharacterized protein</fullName>
    </submittedName>
</protein>
<sequence>MQRNSCRRMMRLSWGHHGLFRRPCLQGPSESVQIRRKYLLYGIVNRSMWIMPQAELKDMEREFYTGIQRFDVRRAPSELRAATSPGIQSKGKLRQSLE</sequence>
<keyword evidence="3" id="KW-1185">Reference proteome</keyword>
<comment type="caution">
    <text evidence="2">The sequence shown here is derived from an EMBL/GenBank/DDBJ whole genome shotgun (WGS) entry which is preliminary data.</text>
</comment>
<evidence type="ECO:0000313" key="3">
    <source>
        <dbReference type="Proteomes" id="UP001219568"/>
    </source>
</evidence>
<reference evidence="2" key="1">
    <citation type="journal article" date="2023" name="IMA Fungus">
        <title>Comparative genomic study of the Penicillium genus elucidates a diverse pangenome and 15 lateral gene transfer events.</title>
        <authorList>
            <person name="Petersen C."/>
            <person name="Sorensen T."/>
            <person name="Nielsen M.R."/>
            <person name="Sondergaard T.E."/>
            <person name="Sorensen J.L."/>
            <person name="Fitzpatrick D.A."/>
            <person name="Frisvad J.C."/>
            <person name="Nielsen K.L."/>
        </authorList>
    </citation>
    <scope>NUCLEOTIDE SEQUENCE</scope>
    <source>
        <strain evidence="2">IBT 15450</strain>
    </source>
</reference>
<name>A0AAD6I849_PENCN</name>
<reference evidence="2" key="2">
    <citation type="submission" date="2023-01" db="EMBL/GenBank/DDBJ databases">
        <authorList>
            <person name="Petersen C."/>
        </authorList>
    </citation>
    <scope>NUCLEOTIDE SEQUENCE</scope>
    <source>
        <strain evidence="2">IBT 15450</strain>
    </source>
</reference>
<organism evidence="2 3">
    <name type="scientific">Penicillium canescens</name>
    <dbReference type="NCBI Taxonomy" id="5083"/>
    <lineage>
        <taxon>Eukaryota</taxon>
        <taxon>Fungi</taxon>
        <taxon>Dikarya</taxon>
        <taxon>Ascomycota</taxon>
        <taxon>Pezizomycotina</taxon>
        <taxon>Eurotiomycetes</taxon>
        <taxon>Eurotiomycetidae</taxon>
        <taxon>Eurotiales</taxon>
        <taxon>Aspergillaceae</taxon>
        <taxon>Penicillium</taxon>
    </lineage>
</organism>
<dbReference type="EMBL" id="JAQJZL010000010">
    <property type="protein sequence ID" value="KAJ6035458.1"/>
    <property type="molecule type" value="Genomic_DNA"/>
</dbReference>
<dbReference type="Proteomes" id="UP001219568">
    <property type="component" value="Unassembled WGS sequence"/>
</dbReference>
<feature type="region of interest" description="Disordered" evidence="1">
    <location>
        <begin position="78"/>
        <end position="98"/>
    </location>
</feature>
<evidence type="ECO:0000256" key="1">
    <source>
        <dbReference type="SAM" id="MobiDB-lite"/>
    </source>
</evidence>
<gene>
    <name evidence="2" type="ORF">N7460_009633</name>
</gene>